<keyword evidence="3" id="KW-1185">Reference proteome</keyword>
<dbReference type="Proteomes" id="UP001558652">
    <property type="component" value="Unassembled WGS sequence"/>
</dbReference>
<accession>A0ABD0YBR4</accession>
<evidence type="ECO:0000313" key="2">
    <source>
        <dbReference type="EMBL" id="KAL1124682.1"/>
    </source>
</evidence>
<feature type="region of interest" description="Disordered" evidence="1">
    <location>
        <begin position="34"/>
        <end position="53"/>
    </location>
</feature>
<dbReference type="EMBL" id="JBFDAA010000010">
    <property type="protein sequence ID" value="KAL1124682.1"/>
    <property type="molecule type" value="Genomic_DNA"/>
</dbReference>
<evidence type="ECO:0000256" key="1">
    <source>
        <dbReference type="SAM" id="MobiDB-lite"/>
    </source>
</evidence>
<name>A0ABD0YBR4_9HEMI</name>
<reference evidence="2 3" key="1">
    <citation type="submission" date="2024-07" db="EMBL/GenBank/DDBJ databases">
        <title>Chromosome-level genome assembly of the water stick insect Ranatra chinensis (Heteroptera: Nepidae).</title>
        <authorList>
            <person name="Liu X."/>
        </authorList>
    </citation>
    <scope>NUCLEOTIDE SEQUENCE [LARGE SCALE GENOMIC DNA]</scope>
    <source>
        <strain evidence="2">Cailab_2021Rc</strain>
        <tissue evidence="2">Muscle</tissue>
    </source>
</reference>
<comment type="caution">
    <text evidence="2">The sequence shown here is derived from an EMBL/GenBank/DDBJ whole genome shotgun (WGS) entry which is preliminary data.</text>
</comment>
<gene>
    <name evidence="2" type="ORF">AAG570_001306</name>
</gene>
<dbReference type="AlphaFoldDB" id="A0ABD0YBR4"/>
<protein>
    <submittedName>
        <fullName evidence="2">Uncharacterized protein</fullName>
    </submittedName>
</protein>
<organism evidence="2 3">
    <name type="scientific">Ranatra chinensis</name>
    <dbReference type="NCBI Taxonomy" id="642074"/>
    <lineage>
        <taxon>Eukaryota</taxon>
        <taxon>Metazoa</taxon>
        <taxon>Ecdysozoa</taxon>
        <taxon>Arthropoda</taxon>
        <taxon>Hexapoda</taxon>
        <taxon>Insecta</taxon>
        <taxon>Pterygota</taxon>
        <taxon>Neoptera</taxon>
        <taxon>Paraneoptera</taxon>
        <taxon>Hemiptera</taxon>
        <taxon>Heteroptera</taxon>
        <taxon>Panheteroptera</taxon>
        <taxon>Nepomorpha</taxon>
        <taxon>Nepidae</taxon>
        <taxon>Ranatrinae</taxon>
        <taxon>Ranatra</taxon>
    </lineage>
</organism>
<evidence type="ECO:0000313" key="3">
    <source>
        <dbReference type="Proteomes" id="UP001558652"/>
    </source>
</evidence>
<proteinExistence type="predicted"/>
<sequence length="113" mass="12598">MEKLKKQAGSDSGVYYVFLPNGRLQKVEYATAPVQSAEKQQRADGENQAAQQKEAGIKEPNIHVAQFAQAQLQMMPQPLTNYVASVQFSDVPPLNPPIYSYNPNPLVRIVRRA</sequence>